<evidence type="ECO:0000313" key="3">
    <source>
        <dbReference type="Proteomes" id="UP001054857"/>
    </source>
</evidence>
<keyword evidence="1" id="KW-0812">Transmembrane</keyword>
<protein>
    <submittedName>
        <fullName evidence="2">Uncharacterized protein</fullName>
    </submittedName>
</protein>
<dbReference type="Proteomes" id="UP001054857">
    <property type="component" value="Unassembled WGS sequence"/>
</dbReference>
<feature type="transmembrane region" description="Helical" evidence="1">
    <location>
        <begin position="54"/>
        <end position="76"/>
    </location>
</feature>
<dbReference type="EMBL" id="BMAR01000001">
    <property type="protein sequence ID" value="GFR39720.1"/>
    <property type="molecule type" value="Genomic_DNA"/>
</dbReference>
<comment type="caution">
    <text evidence="2">The sequence shown here is derived from an EMBL/GenBank/DDBJ whole genome shotgun (WGS) entry which is preliminary data.</text>
</comment>
<gene>
    <name evidence="2" type="ORF">Agub_g201</name>
</gene>
<name>A0AAD3DDG0_9CHLO</name>
<evidence type="ECO:0000313" key="2">
    <source>
        <dbReference type="EMBL" id="GFR39720.1"/>
    </source>
</evidence>
<proteinExistence type="predicted"/>
<keyword evidence="3" id="KW-1185">Reference proteome</keyword>
<dbReference type="AlphaFoldDB" id="A0AAD3DDG0"/>
<sequence>MALSAVVGRRACVTTRPAIKPNPVAVSAIPSRKVTCRSQMLATLAAVGDVDAPIGVVVGAAIVISLAATALVPLALNPGQQAANKIFSATEKAPLDKKPSAPAKKSKK</sequence>
<accession>A0AAD3DDG0</accession>
<organism evidence="2 3">
    <name type="scientific">Astrephomene gubernaculifera</name>
    <dbReference type="NCBI Taxonomy" id="47775"/>
    <lineage>
        <taxon>Eukaryota</taxon>
        <taxon>Viridiplantae</taxon>
        <taxon>Chlorophyta</taxon>
        <taxon>core chlorophytes</taxon>
        <taxon>Chlorophyceae</taxon>
        <taxon>CS clade</taxon>
        <taxon>Chlamydomonadales</taxon>
        <taxon>Astrephomenaceae</taxon>
        <taxon>Astrephomene</taxon>
    </lineage>
</organism>
<reference evidence="2 3" key="1">
    <citation type="journal article" date="2021" name="Sci. Rep.">
        <title>Genome sequencing of the multicellular alga Astrephomene provides insights into convergent evolution of germ-soma differentiation.</title>
        <authorList>
            <person name="Yamashita S."/>
            <person name="Yamamoto K."/>
            <person name="Matsuzaki R."/>
            <person name="Suzuki S."/>
            <person name="Yamaguchi H."/>
            <person name="Hirooka S."/>
            <person name="Minakuchi Y."/>
            <person name="Miyagishima S."/>
            <person name="Kawachi M."/>
            <person name="Toyoda A."/>
            <person name="Nozaki H."/>
        </authorList>
    </citation>
    <scope>NUCLEOTIDE SEQUENCE [LARGE SCALE GENOMIC DNA]</scope>
    <source>
        <strain evidence="2 3">NIES-4017</strain>
    </source>
</reference>
<keyword evidence="1" id="KW-0472">Membrane</keyword>
<evidence type="ECO:0000256" key="1">
    <source>
        <dbReference type="SAM" id="Phobius"/>
    </source>
</evidence>
<keyword evidence="1" id="KW-1133">Transmembrane helix</keyword>